<dbReference type="SUPFAM" id="SSF55729">
    <property type="entry name" value="Acyl-CoA N-acyltransferases (Nat)"/>
    <property type="match status" value="1"/>
</dbReference>
<dbReference type="CDD" id="cd04301">
    <property type="entry name" value="NAT_SF"/>
    <property type="match status" value="1"/>
</dbReference>
<reference evidence="2 3" key="1">
    <citation type="submission" date="2015-02" db="EMBL/GenBank/DDBJ databases">
        <authorList>
            <person name="Ju K.-S."/>
            <person name="Doroghazi J.R."/>
            <person name="Metcalf W."/>
        </authorList>
    </citation>
    <scope>NUCLEOTIDE SEQUENCE [LARGE SCALE GENOMIC DNA]</scope>
    <source>
        <strain evidence="2 3">NRRL B-16140</strain>
    </source>
</reference>
<dbReference type="PROSITE" id="PS51186">
    <property type="entry name" value="GNAT"/>
    <property type="match status" value="1"/>
</dbReference>
<dbReference type="AlphaFoldDB" id="A0A0F0GD12"/>
<dbReference type="Pfam" id="PF13508">
    <property type="entry name" value="Acetyltransf_7"/>
    <property type="match status" value="1"/>
</dbReference>
<evidence type="ECO:0000259" key="1">
    <source>
        <dbReference type="PROSITE" id="PS51186"/>
    </source>
</evidence>
<dbReference type="Gene3D" id="3.40.630.30">
    <property type="match status" value="1"/>
</dbReference>
<dbReference type="GO" id="GO:0016747">
    <property type="term" value="F:acyltransferase activity, transferring groups other than amino-acyl groups"/>
    <property type="evidence" value="ECO:0007669"/>
    <property type="project" value="InterPro"/>
</dbReference>
<dbReference type="PANTHER" id="PTHR42919:SF35">
    <property type="entry name" value="N-ACETYLTRANSFERASE DOMAIN-CONTAINING PROTEIN"/>
    <property type="match status" value="1"/>
</dbReference>
<dbReference type="PATRIC" id="fig|68170.10.peg.1595"/>
<dbReference type="PANTHER" id="PTHR42919">
    <property type="entry name" value="N-ALPHA-ACETYLTRANSFERASE"/>
    <property type="match status" value="1"/>
</dbReference>
<keyword evidence="3" id="KW-1185">Reference proteome</keyword>
<dbReference type="InterPro" id="IPR000182">
    <property type="entry name" value="GNAT_dom"/>
</dbReference>
<dbReference type="InterPro" id="IPR051556">
    <property type="entry name" value="N-term/lysine_N-AcTrnsfr"/>
</dbReference>
<dbReference type="InterPro" id="IPR016181">
    <property type="entry name" value="Acyl_CoA_acyltransferase"/>
</dbReference>
<organism evidence="2 3">
    <name type="scientific">Lentzea aerocolonigenes</name>
    <name type="common">Lechevalieria aerocolonigenes</name>
    <name type="synonym">Saccharothrix aerocolonigenes</name>
    <dbReference type="NCBI Taxonomy" id="68170"/>
    <lineage>
        <taxon>Bacteria</taxon>
        <taxon>Bacillati</taxon>
        <taxon>Actinomycetota</taxon>
        <taxon>Actinomycetes</taxon>
        <taxon>Pseudonocardiales</taxon>
        <taxon>Pseudonocardiaceae</taxon>
        <taxon>Lentzea</taxon>
    </lineage>
</organism>
<proteinExistence type="predicted"/>
<comment type="caution">
    <text evidence="2">The sequence shown here is derived from an EMBL/GenBank/DDBJ whole genome shotgun (WGS) entry which is preliminary data.</text>
</comment>
<dbReference type="Proteomes" id="UP000033393">
    <property type="component" value="Unassembled WGS sequence"/>
</dbReference>
<protein>
    <recommendedName>
        <fullName evidence="1">N-acetyltransferase domain-containing protein</fullName>
    </recommendedName>
</protein>
<dbReference type="EMBL" id="JYJG01000435">
    <property type="protein sequence ID" value="KJK36094.1"/>
    <property type="molecule type" value="Genomic_DNA"/>
</dbReference>
<feature type="domain" description="N-acetyltransferase" evidence="1">
    <location>
        <begin position="6"/>
        <end position="149"/>
    </location>
</feature>
<evidence type="ECO:0000313" key="2">
    <source>
        <dbReference type="EMBL" id="KJK36094.1"/>
    </source>
</evidence>
<name>A0A0F0GD12_LENAE</name>
<gene>
    <name evidence="2" type="ORF">UK23_42460</name>
</gene>
<accession>A0A0F0GD12</accession>
<evidence type="ECO:0000313" key="3">
    <source>
        <dbReference type="Proteomes" id="UP000033393"/>
    </source>
</evidence>
<sequence length="182" mass="20457">MPGPPAEIRDYEPADEPSWLRCRVLGFLATNYYDDVWQAKRRTDLELVALDDDVVGVLDVSVTGAEATIDTVVVHPGHQGRGIATALLEEALRRLDRCGVTTLGAWAREDKAALEWYARNGFEEVSRYLHVHASPDEADTAIIAKHGLVAAGAFLHARIEREAEMRQRFERVYVCRRMVRSL</sequence>